<accession>A0A150J111</accession>
<dbReference type="PANTHER" id="PTHR11228">
    <property type="entry name" value="RADICAL SAM DOMAIN PROTEIN"/>
    <property type="match status" value="1"/>
</dbReference>
<dbReference type="Pfam" id="PF04055">
    <property type="entry name" value="Radical_SAM"/>
    <property type="match status" value="1"/>
</dbReference>
<evidence type="ECO:0000313" key="6">
    <source>
        <dbReference type="EMBL" id="KYC44357.1"/>
    </source>
</evidence>
<dbReference type="SUPFAM" id="SSF102114">
    <property type="entry name" value="Radical SAM enzymes"/>
    <property type="match status" value="1"/>
</dbReference>
<evidence type="ECO:0000313" key="10">
    <source>
        <dbReference type="Proteomes" id="UP000092401"/>
    </source>
</evidence>
<dbReference type="Proteomes" id="UP000091929">
    <property type="component" value="Unassembled WGS sequence"/>
</dbReference>
<keyword evidence="1" id="KW-0949">S-adenosyl-L-methionine</keyword>
<sequence length="323" mass="37210">MKSYFDKGRLYTLQLEICNICPQECNYCYTKLEGNLGNVVPKSKIIEIIDDASTLGAKRIEWLGGDPICHPDWEELLKYAHDLGIKNNIWSSGYYFKDKGVSKKAIKLTEEGIISVHFDSITRPIYEKLHSNDFNEFRINLLEGLRTLIDLGKDPNDIYNCVTLTNLQTKGDYKETSEYFKHNFGIKTTFVVYKPVYSGFEFAPAPEEVRAASVVKNKINGSDMSPIPQCVDRYYCGTTMSVTNNLHLTPCSRIRQSFGNINSRRFIDCFKENFEMLLKIPLRDLDNLPKCKNCERNTDCWGCRGNAWHYQSDVLGMDSKCWR</sequence>
<dbReference type="Gene3D" id="3.20.20.70">
    <property type="entry name" value="Aldolase class I"/>
    <property type="match status" value="1"/>
</dbReference>
<dbReference type="Proteomes" id="UP000092403">
    <property type="component" value="Unassembled WGS sequence"/>
</dbReference>
<dbReference type="InterPro" id="IPR013785">
    <property type="entry name" value="Aldolase_TIM"/>
</dbReference>
<gene>
    <name evidence="6" type="ORF">APG10_01791</name>
    <name evidence="7" type="ORF">APG11_00513</name>
    <name evidence="8" type="ORF">APG12_00494</name>
</gene>
<dbReference type="AlphaFoldDB" id="A0A150IHC8"/>
<dbReference type="InterPro" id="IPR050377">
    <property type="entry name" value="Radical_SAM_PqqE_MftC-like"/>
</dbReference>
<evidence type="ECO:0000256" key="3">
    <source>
        <dbReference type="ARBA" id="ARBA00023004"/>
    </source>
</evidence>
<evidence type="ECO:0000256" key="1">
    <source>
        <dbReference type="ARBA" id="ARBA00022691"/>
    </source>
</evidence>
<protein>
    <submittedName>
        <fullName evidence="6">Pyrroloquinoline quinone biosynthesis protein PqqE</fullName>
    </submittedName>
</protein>
<evidence type="ECO:0000256" key="4">
    <source>
        <dbReference type="ARBA" id="ARBA00023014"/>
    </source>
</evidence>
<dbReference type="SFLD" id="SFLDG01067">
    <property type="entry name" value="SPASM/twitch_domain_containing"/>
    <property type="match status" value="1"/>
</dbReference>
<dbReference type="GO" id="GO:0046872">
    <property type="term" value="F:metal ion binding"/>
    <property type="evidence" value="ECO:0007669"/>
    <property type="project" value="UniProtKB-KW"/>
</dbReference>
<dbReference type="GO" id="GO:0051536">
    <property type="term" value="F:iron-sulfur cluster binding"/>
    <property type="evidence" value="ECO:0007669"/>
    <property type="project" value="UniProtKB-KW"/>
</dbReference>
<accession>A0A150IUE3</accession>
<accession>A0A150IHC8</accession>
<dbReference type="SFLD" id="SFLDS00029">
    <property type="entry name" value="Radical_SAM"/>
    <property type="match status" value="1"/>
</dbReference>
<evidence type="ECO:0000313" key="7">
    <source>
        <dbReference type="EMBL" id="KYC48274.1"/>
    </source>
</evidence>
<dbReference type="EMBL" id="LNGF01000008">
    <property type="protein sequence ID" value="KYC48274.1"/>
    <property type="molecule type" value="Genomic_DNA"/>
</dbReference>
<organism evidence="6 10">
    <name type="scientific">Candidatus Methanofastidiosum methylothiophilum</name>
    <dbReference type="NCBI Taxonomy" id="1705564"/>
    <lineage>
        <taxon>Archaea</taxon>
        <taxon>Methanobacteriati</taxon>
        <taxon>Methanobacteriota</taxon>
        <taxon>Stenosarchaea group</taxon>
        <taxon>Candidatus Methanofastidiosia</taxon>
        <taxon>Candidatus Methanofastidiosales</taxon>
        <taxon>Candidatus Methanofastidiosaceae</taxon>
        <taxon>Candidatus Methanofastidiosum</taxon>
    </lineage>
</organism>
<keyword evidence="4" id="KW-0411">Iron-sulfur</keyword>
<reference evidence="9 10" key="1">
    <citation type="journal article" date="2016" name="ISME J.">
        <title>Chasing the elusive Euryarchaeota class WSA2: genomes reveal a uniquely fastidious methyl-reducing methanogen.</title>
        <authorList>
            <person name="Nobu M.K."/>
            <person name="Narihiro T."/>
            <person name="Kuroda K."/>
            <person name="Mei R."/>
            <person name="Liu W.T."/>
        </authorList>
    </citation>
    <scope>NUCLEOTIDE SEQUENCE [LARGE SCALE GENOMIC DNA]</scope>
    <source>
        <strain evidence="6">B03fssc0709_Meth_Bin005</strain>
        <strain evidence="7">B15fssc0709_Meth_Bin003</strain>
        <strain evidence="8">BMIXfssc0709_Meth_Bin006</strain>
    </source>
</reference>
<dbReference type="CDD" id="cd01335">
    <property type="entry name" value="Radical_SAM"/>
    <property type="match status" value="1"/>
</dbReference>
<name>A0A150IHC8_9EURY</name>
<evidence type="ECO:0000313" key="8">
    <source>
        <dbReference type="EMBL" id="KYC50931.1"/>
    </source>
</evidence>
<dbReference type="GO" id="GO:0003824">
    <property type="term" value="F:catalytic activity"/>
    <property type="evidence" value="ECO:0007669"/>
    <property type="project" value="InterPro"/>
</dbReference>
<evidence type="ECO:0000313" key="9">
    <source>
        <dbReference type="Proteomes" id="UP000091929"/>
    </source>
</evidence>
<dbReference type="EMBL" id="LNGE01000074">
    <property type="protein sequence ID" value="KYC44357.1"/>
    <property type="molecule type" value="Genomic_DNA"/>
</dbReference>
<dbReference type="PROSITE" id="PS51918">
    <property type="entry name" value="RADICAL_SAM"/>
    <property type="match status" value="1"/>
</dbReference>
<dbReference type="Proteomes" id="UP000092401">
    <property type="component" value="Unassembled WGS sequence"/>
</dbReference>
<evidence type="ECO:0000259" key="5">
    <source>
        <dbReference type="PROSITE" id="PS51918"/>
    </source>
</evidence>
<dbReference type="InterPro" id="IPR007197">
    <property type="entry name" value="rSAM"/>
</dbReference>
<comment type="caution">
    <text evidence="6">The sequence shown here is derived from an EMBL/GenBank/DDBJ whole genome shotgun (WGS) entry which is preliminary data.</text>
</comment>
<keyword evidence="2" id="KW-0479">Metal-binding</keyword>
<keyword evidence="3" id="KW-0408">Iron</keyword>
<feature type="domain" description="Radical SAM core" evidence="5">
    <location>
        <begin position="7"/>
        <end position="222"/>
    </location>
</feature>
<dbReference type="EMBL" id="LNJC01000006">
    <property type="protein sequence ID" value="KYC50931.1"/>
    <property type="molecule type" value="Genomic_DNA"/>
</dbReference>
<dbReference type="InterPro" id="IPR058240">
    <property type="entry name" value="rSAM_sf"/>
</dbReference>
<evidence type="ECO:0000256" key="2">
    <source>
        <dbReference type="ARBA" id="ARBA00022723"/>
    </source>
</evidence>
<proteinExistence type="predicted"/>
<dbReference type="PANTHER" id="PTHR11228:SF7">
    <property type="entry name" value="PQQA PEPTIDE CYCLASE"/>
    <property type="match status" value="1"/>
</dbReference>